<keyword evidence="2" id="KW-0804">Transcription</keyword>
<dbReference type="InterPro" id="IPR003690">
    <property type="entry name" value="MTERF"/>
</dbReference>
<evidence type="ECO:0000256" key="2">
    <source>
        <dbReference type="ARBA" id="ARBA00022472"/>
    </source>
</evidence>
<dbReference type="SMART" id="SM00733">
    <property type="entry name" value="Mterf"/>
    <property type="match status" value="6"/>
</dbReference>
<dbReference type="EMBL" id="HBHL01011320">
    <property type="protein sequence ID" value="CAD9718613.1"/>
    <property type="molecule type" value="Transcribed_RNA"/>
</dbReference>
<dbReference type="AlphaFoldDB" id="A0A7S2T5W8"/>
<evidence type="ECO:0000256" key="4">
    <source>
        <dbReference type="SAM" id="MobiDB-lite"/>
    </source>
</evidence>
<gene>
    <name evidence="5" type="ORF">CPRI1469_LOCUS7478</name>
    <name evidence="6" type="ORF">CPRI1469_LOCUS7479</name>
</gene>
<organism evidence="5">
    <name type="scientific">Chloropicon primus</name>
    <dbReference type="NCBI Taxonomy" id="1764295"/>
    <lineage>
        <taxon>Eukaryota</taxon>
        <taxon>Viridiplantae</taxon>
        <taxon>Chlorophyta</taxon>
        <taxon>Chloropicophyceae</taxon>
        <taxon>Chloropicales</taxon>
        <taxon>Chloropicaceae</taxon>
        <taxon>Chloropicon</taxon>
    </lineage>
</organism>
<name>A0A7S2T5W8_9CHLO</name>
<comment type="similarity">
    <text evidence="1">Belongs to the mTERF family.</text>
</comment>
<dbReference type="Pfam" id="PF02536">
    <property type="entry name" value="mTERF"/>
    <property type="match status" value="1"/>
</dbReference>
<proteinExistence type="inferred from homology"/>
<evidence type="ECO:0000256" key="1">
    <source>
        <dbReference type="ARBA" id="ARBA00007692"/>
    </source>
</evidence>
<protein>
    <recommendedName>
        <fullName evidence="7">Mitochodrial transcription termination factor</fullName>
    </recommendedName>
</protein>
<dbReference type="GO" id="GO:0003676">
    <property type="term" value="F:nucleic acid binding"/>
    <property type="evidence" value="ECO:0007669"/>
    <property type="project" value="InterPro"/>
</dbReference>
<evidence type="ECO:0000313" key="5">
    <source>
        <dbReference type="EMBL" id="CAD9718612.1"/>
    </source>
</evidence>
<accession>A0A7S2T5W8</accession>
<dbReference type="Gene3D" id="1.25.70.10">
    <property type="entry name" value="Transcription termination factor 3, mitochondrial"/>
    <property type="match status" value="1"/>
</dbReference>
<feature type="region of interest" description="Disordered" evidence="4">
    <location>
        <begin position="425"/>
        <end position="448"/>
    </location>
</feature>
<dbReference type="EMBL" id="HBHL01011319">
    <property type="protein sequence ID" value="CAD9718612.1"/>
    <property type="molecule type" value="Transcribed_RNA"/>
</dbReference>
<reference evidence="5" key="1">
    <citation type="submission" date="2021-01" db="EMBL/GenBank/DDBJ databases">
        <authorList>
            <person name="Corre E."/>
            <person name="Pelletier E."/>
            <person name="Niang G."/>
            <person name="Scheremetjew M."/>
            <person name="Finn R."/>
            <person name="Kale V."/>
            <person name="Holt S."/>
            <person name="Cochrane G."/>
            <person name="Meng A."/>
            <person name="Brown T."/>
            <person name="Cohen L."/>
        </authorList>
    </citation>
    <scope>NUCLEOTIDE SEQUENCE</scope>
    <source>
        <strain evidence="5">CCMP1205</strain>
    </source>
</reference>
<sequence>MRVARCGEGAARRRIVWRGAGLRMPPRGSCAVCCKGQRFGAEMHKRNKRSGERGFPRTLAAQRTEAETGVDLLADSMEEDVHLTSEVSYLTPLFDNKIRTNIEKEVGQSIPDYLLPQLGCFASFGVEVPELVKLTKSQLVSNDSRGKVLKIPEDILRERLSWYNECFDLTGKELGKALTRDPRILQCSPETTTAKRVQYLARRGVDKQQLTKVFKKSPQFFRLDVTKSMEPRFQFLEQLGIPKAMHPALLVKDPAIMNRSISSMEENALFLLEIGFDAPSLQLVLVKHPSLLRYNRKSMKKIIYFFTKLGITKNERVVLISRLPQVFSMSLERNLMAKFSYFLRTLGWSVHDLSMSPQVLSLSLKGRILGRHQFLVQKGLFDYFKDFKRRRWLLVKDAVFATSIAKCSEDEYKQFLKNFLKETKSTGRASASAGKKTGRPRGRPKKVK</sequence>
<dbReference type="GO" id="GO:0006353">
    <property type="term" value="P:DNA-templated transcription termination"/>
    <property type="evidence" value="ECO:0007669"/>
    <property type="project" value="UniProtKB-KW"/>
</dbReference>
<evidence type="ECO:0000313" key="6">
    <source>
        <dbReference type="EMBL" id="CAD9718613.1"/>
    </source>
</evidence>
<dbReference type="PANTHER" id="PTHR13068">
    <property type="entry name" value="CGI-12 PROTEIN-RELATED"/>
    <property type="match status" value="1"/>
</dbReference>
<keyword evidence="2" id="KW-0806">Transcription termination</keyword>
<evidence type="ECO:0000256" key="3">
    <source>
        <dbReference type="ARBA" id="ARBA00022946"/>
    </source>
</evidence>
<feature type="compositionally biased region" description="Basic residues" evidence="4">
    <location>
        <begin position="436"/>
        <end position="448"/>
    </location>
</feature>
<keyword evidence="3" id="KW-0809">Transit peptide</keyword>
<keyword evidence="2" id="KW-0805">Transcription regulation</keyword>
<dbReference type="InterPro" id="IPR038538">
    <property type="entry name" value="MTERF_sf"/>
</dbReference>
<evidence type="ECO:0008006" key="7">
    <source>
        <dbReference type="Google" id="ProtNLM"/>
    </source>
</evidence>